<gene>
    <name evidence="1" type="ORF">H9950_07440</name>
</gene>
<sequence>MKNEDGNYSSKNKAVLHDIHSQRVDTLKFFPNENDKEHFVEVISLDTIRLSTNKFSVLIVNHLRQHVYAGQSAYFEKQNGSNWFRIDFNKIAKSYIIVSNAVGYDLEPTERIEISHFLFNEEYEYVEGIYRICFFIKIGDEKEKRKICKNFYLISD</sequence>
<protein>
    <submittedName>
        <fullName evidence="1">Uncharacterized protein</fullName>
    </submittedName>
</protein>
<name>A0A9D2HX60_9BACE</name>
<comment type="caution">
    <text evidence="1">The sequence shown here is derived from an EMBL/GenBank/DDBJ whole genome shotgun (WGS) entry which is preliminary data.</text>
</comment>
<dbReference type="Proteomes" id="UP000823862">
    <property type="component" value="Unassembled WGS sequence"/>
</dbReference>
<evidence type="ECO:0000313" key="1">
    <source>
        <dbReference type="EMBL" id="HJA86006.1"/>
    </source>
</evidence>
<dbReference type="AlphaFoldDB" id="A0A9D2HX60"/>
<accession>A0A9D2HX60</accession>
<reference evidence="1" key="1">
    <citation type="journal article" date="2021" name="PeerJ">
        <title>Extensive microbial diversity within the chicken gut microbiome revealed by metagenomics and culture.</title>
        <authorList>
            <person name="Gilroy R."/>
            <person name="Ravi A."/>
            <person name="Getino M."/>
            <person name="Pursley I."/>
            <person name="Horton D.L."/>
            <person name="Alikhan N.F."/>
            <person name="Baker D."/>
            <person name="Gharbi K."/>
            <person name="Hall N."/>
            <person name="Watson M."/>
            <person name="Adriaenssens E.M."/>
            <person name="Foster-Nyarko E."/>
            <person name="Jarju S."/>
            <person name="Secka A."/>
            <person name="Antonio M."/>
            <person name="Oren A."/>
            <person name="Chaudhuri R.R."/>
            <person name="La Ragione R."/>
            <person name="Hildebrand F."/>
            <person name="Pallen M.J."/>
        </authorList>
    </citation>
    <scope>NUCLEOTIDE SEQUENCE</scope>
    <source>
        <strain evidence="1">ChiHjej12B11-9795</strain>
    </source>
</reference>
<evidence type="ECO:0000313" key="2">
    <source>
        <dbReference type="Proteomes" id="UP000823862"/>
    </source>
</evidence>
<organism evidence="1 2">
    <name type="scientific">Candidatus Bacteroides avicola</name>
    <dbReference type="NCBI Taxonomy" id="2838468"/>
    <lineage>
        <taxon>Bacteria</taxon>
        <taxon>Pseudomonadati</taxon>
        <taxon>Bacteroidota</taxon>
        <taxon>Bacteroidia</taxon>
        <taxon>Bacteroidales</taxon>
        <taxon>Bacteroidaceae</taxon>
        <taxon>Bacteroides</taxon>
    </lineage>
</organism>
<dbReference type="EMBL" id="DWZI01000038">
    <property type="protein sequence ID" value="HJA86006.1"/>
    <property type="molecule type" value="Genomic_DNA"/>
</dbReference>
<reference evidence="1" key="2">
    <citation type="submission" date="2021-04" db="EMBL/GenBank/DDBJ databases">
        <authorList>
            <person name="Gilroy R."/>
        </authorList>
    </citation>
    <scope>NUCLEOTIDE SEQUENCE</scope>
    <source>
        <strain evidence="1">ChiHjej12B11-9795</strain>
    </source>
</reference>
<proteinExistence type="predicted"/>